<evidence type="ECO:0000256" key="1">
    <source>
        <dbReference type="SAM" id="MobiDB-lite"/>
    </source>
</evidence>
<dbReference type="EMBL" id="CP110427">
    <property type="protein sequence ID" value="WAQ87099.1"/>
    <property type="molecule type" value="Genomic_DNA"/>
</dbReference>
<feature type="compositionally biased region" description="Basic and acidic residues" evidence="1">
    <location>
        <begin position="1"/>
        <end position="10"/>
    </location>
</feature>
<dbReference type="GeneID" id="77812372"/>
<evidence type="ECO:0000313" key="2">
    <source>
        <dbReference type="EMBL" id="WAQ87099.1"/>
    </source>
</evidence>
<dbReference type="Pfam" id="PF12271">
    <property type="entry name" value="Chs7"/>
    <property type="match status" value="1"/>
</dbReference>
<accession>A0ABY7CR13</accession>
<keyword evidence="3" id="KW-1185">Reference proteome</keyword>
<feature type="compositionally biased region" description="Polar residues" evidence="1">
    <location>
        <begin position="24"/>
        <end position="45"/>
    </location>
</feature>
<feature type="compositionally biased region" description="Basic residues" evidence="1">
    <location>
        <begin position="53"/>
        <end position="63"/>
    </location>
</feature>
<name>A0ABY7CR13_9BASI</name>
<dbReference type="InterPro" id="IPR022057">
    <property type="entry name" value="Chs7"/>
</dbReference>
<proteinExistence type="predicted"/>
<evidence type="ECO:0000313" key="3">
    <source>
        <dbReference type="Proteomes" id="UP001164743"/>
    </source>
</evidence>
<dbReference type="RefSeq" id="XP_053022654.1">
    <property type="nucleotide sequence ID" value="XM_053171477.1"/>
</dbReference>
<protein>
    <submittedName>
        <fullName evidence="2">Uncharacterized protein</fullName>
    </submittedName>
</protein>
<organism evidence="2 3">
    <name type="scientific">Puccinia triticina</name>
    <dbReference type="NCBI Taxonomy" id="208348"/>
    <lineage>
        <taxon>Eukaryota</taxon>
        <taxon>Fungi</taxon>
        <taxon>Dikarya</taxon>
        <taxon>Basidiomycota</taxon>
        <taxon>Pucciniomycotina</taxon>
        <taxon>Pucciniomycetes</taxon>
        <taxon>Pucciniales</taxon>
        <taxon>Pucciniaceae</taxon>
        <taxon>Puccinia</taxon>
    </lineage>
</organism>
<gene>
    <name evidence="2" type="ORF">PtA15_7A830</name>
</gene>
<feature type="region of interest" description="Disordered" evidence="1">
    <location>
        <begin position="1"/>
        <end position="66"/>
    </location>
</feature>
<dbReference type="Proteomes" id="UP001164743">
    <property type="component" value="Chromosome 7A"/>
</dbReference>
<reference evidence="2" key="1">
    <citation type="submission" date="2022-10" db="EMBL/GenBank/DDBJ databases">
        <title>Puccinia triticina Genome sequencing and assembly.</title>
        <authorList>
            <person name="Li C."/>
        </authorList>
    </citation>
    <scope>NUCLEOTIDE SEQUENCE</scope>
    <source>
        <strain evidence="2">Pt15</strain>
    </source>
</reference>
<sequence length="97" mass="11027">MQTSSHDHTPLKLLPRAFSEHCRPTNQQQSTSRNHGSDPSNTPSPLTYPARPFKPHLGPRSKPSRPPMILHICSKYTAVGRKEIIHFFYFYAVVTLS</sequence>